<sequence length="189" mass="21534">MVETILQTLKQDLNKRMQGTTDVLQRELAGLRTGRASVNFLEPVVVDAYGAQMPLTQVATISAPEPRLLTVQVWDRALAKAVEKAIQEAGLGLNPVTEGQVLRIPIPALTQERRQELTKVAHRYAEEARVAIRNVRRHGMEELKRAEKEHQLSEDEHRDYGKQVQTMTDTFIKKIDTMLEQKQKEIMQV</sequence>
<feature type="domain" description="Ribosome recycling factor" evidence="6">
    <location>
        <begin position="24"/>
        <end position="187"/>
    </location>
</feature>
<dbReference type="InterPro" id="IPR023584">
    <property type="entry name" value="Ribosome_recyc_fac_dom"/>
</dbReference>
<dbReference type="InterPro" id="IPR036191">
    <property type="entry name" value="RRF_sf"/>
</dbReference>
<evidence type="ECO:0000256" key="2">
    <source>
        <dbReference type="ARBA" id="ARBA00005912"/>
    </source>
</evidence>
<dbReference type="EMBL" id="UIDG01000357">
    <property type="protein sequence ID" value="SUS07361.1"/>
    <property type="molecule type" value="Genomic_DNA"/>
</dbReference>
<reference evidence="7" key="1">
    <citation type="submission" date="2018-07" db="EMBL/GenBank/DDBJ databases">
        <authorList>
            <person name="Quirk P.G."/>
            <person name="Krulwich T.A."/>
        </authorList>
    </citation>
    <scope>NUCLEOTIDE SEQUENCE</scope>
</reference>
<dbReference type="PANTHER" id="PTHR20982:SF3">
    <property type="entry name" value="MITOCHONDRIAL RIBOSOME RECYCLING FACTOR PSEUDO 1"/>
    <property type="match status" value="1"/>
</dbReference>
<dbReference type="GO" id="GO:0002184">
    <property type="term" value="P:cytoplasmic translational termination"/>
    <property type="evidence" value="ECO:0007669"/>
    <property type="project" value="TreeGrafter"/>
</dbReference>
<dbReference type="PANTHER" id="PTHR20982">
    <property type="entry name" value="RIBOSOME RECYCLING FACTOR"/>
    <property type="match status" value="1"/>
</dbReference>
<keyword evidence="3" id="KW-0963">Cytoplasm</keyword>
<dbReference type="AlphaFoldDB" id="A0A380TI28"/>
<evidence type="ECO:0000256" key="3">
    <source>
        <dbReference type="ARBA" id="ARBA00022490"/>
    </source>
</evidence>
<dbReference type="Pfam" id="PF01765">
    <property type="entry name" value="RRF"/>
    <property type="match status" value="1"/>
</dbReference>
<proteinExistence type="inferred from homology"/>
<comment type="subcellular location">
    <subcellularLocation>
        <location evidence="1">Cytoplasm</location>
    </subcellularLocation>
</comment>
<comment type="similarity">
    <text evidence="2">Belongs to the RRF family.</text>
</comment>
<feature type="coiled-coil region" evidence="5">
    <location>
        <begin position="136"/>
        <end position="163"/>
    </location>
</feature>
<dbReference type="FunFam" id="3.30.1360.40:FF:000001">
    <property type="entry name" value="Ribosome-recycling factor"/>
    <property type="match status" value="1"/>
</dbReference>
<keyword evidence="5" id="KW-0175">Coiled coil</keyword>
<dbReference type="GO" id="GO:0043023">
    <property type="term" value="F:ribosomal large subunit binding"/>
    <property type="evidence" value="ECO:0007669"/>
    <property type="project" value="TreeGrafter"/>
</dbReference>
<gene>
    <name evidence="7" type="primary">frr</name>
    <name evidence="7" type="ORF">DF3PB_420009</name>
</gene>
<accession>A0A380TI28</accession>
<evidence type="ECO:0000256" key="1">
    <source>
        <dbReference type="ARBA" id="ARBA00004496"/>
    </source>
</evidence>
<dbReference type="Gene3D" id="3.30.1360.40">
    <property type="match status" value="1"/>
</dbReference>
<dbReference type="SUPFAM" id="SSF55194">
    <property type="entry name" value="Ribosome recycling factor, RRF"/>
    <property type="match status" value="1"/>
</dbReference>
<organism evidence="7">
    <name type="scientific">metagenome</name>
    <dbReference type="NCBI Taxonomy" id="256318"/>
    <lineage>
        <taxon>unclassified sequences</taxon>
        <taxon>metagenomes</taxon>
    </lineage>
</organism>
<dbReference type="InterPro" id="IPR002661">
    <property type="entry name" value="Ribosome_recyc_fac"/>
</dbReference>
<dbReference type="GO" id="GO:0005829">
    <property type="term" value="C:cytosol"/>
    <property type="evidence" value="ECO:0007669"/>
    <property type="project" value="GOC"/>
</dbReference>
<protein>
    <submittedName>
        <fullName evidence="7">Ribosome recycling factor</fullName>
    </submittedName>
</protein>
<dbReference type="Gene3D" id="1.10.132.20">
    <property type="entry name" value="Ribosome-recycling factor"/>
    <property type="match status" value="1"/>
</dbReference>
<evidence type="ECO:0000259" key="6">
    <source>
        <dbReference type="Pfam" id="PF01765"/>
    </source>
</evidence>
<keyword evidence="4" id="KW-0648">Protein biosynthesis</keyword>
<evidence type="ECO:0000256" key="5">
    <source>
        <dbReference type="SAM" id="Coils"/>
    </source>
</evidence>
<dbReference type="FunFam" id="1.10.132.20:FF:000001">
    <property type="entry name" value="Ribosome-recycling factor"/>
    <property type="match status" value="1"/>
</dbReference>
<evidence type="ECO:0000313" key="7">
    <source>
        <dbReference type="EMBL" id="SUS07361.1"/>
    </source>
</evidence>
<dbReference type="HAMAP" id="MF_00040">
    <property type="entry name" value="RRF"/>
    <property type="match status" value="1"/>
</dbReference>
<name>A0A380TI28_9ZZZZ</name>
<dbReference type="NCBIfam" id="TIGR00496">
    <property type="entry name" value="frr"/>
    <property type="match status" value="1"/>
</dbReference>
<dbReference type="CDD" id="cd00520">
    <property type="entry name" value="RRF"/>
    <property type="match status" value="1"/>
</dbReference>
<evidence type="ECO:0000256" key="4">
    <source>
        <dbReference type="ARBA" id="ARBA00022917"/>
    </source>
</evidence>